<evidence type="ECO:0000313" key="8">
    <source>
        <dbReference type="EMBL" id="PSK56923.1"/>
    </source>
</evidence>
<dbReference type="InterPro" id="IPR017853">
    <property type="entry name" value="GH"/>
</dbReference>
<dbReference type="GO" id="GO:0008422">
    <property type="term" value="F:beta-glucosidase activity"/>
    <property type="evidence" value="ECO:0007669"/>
    <property type="project" value="TreeGrafter"/>
</dbReference>
<dbReference type="GO" id="GO:0009251">
    <property type="term" value="P:glucan catabolic process"/>
    <property type="evidence" value="ECO:0007669"/>
    <property type="project" value="TreeGrafter"/>
</dbReference>
<organism evidence="8 9">
    <name type="scientific">Elsinoe australis</name>
    <dbReference type="NCBI Taxonomy" id="40998"/>
    <lineage>
        <taxon>Eukaryota</taxon>
        <taxon>Fungi</taxon>
        <taxon>Dikarya</taxon>
        <taxon>Ascomycota</taxon>
        <taxon>Pezizomycotina</taxon>
        <taxon>Dothideomycetes</taxon>
        <taxon>Dothideomycetidae</taxon>
        <taxon>Myriangiales</taxon>
        <taxon>Elsinoaceae</taxon>
        <taxon>Elsinoe</taxon>
    </lineage>
</organism>
<keyword evidence="9" id="KW-1185">Reference proteome</keyword>
<sequence length="525" mass="60809">MLRTQSPSKPPPPMSHFPEHPVNSPTPQTPPLGHAGVHDPANSDQSERETGTRVSCSMLHVDGRNIVNEAGQAVILKGAGLGGHLNMENFVSGYPGHEYQFRQALADTIGVDKAEYYFDRYLYHFFTEQDADFFASLGLNCVRVPFNYRHFIDDSNPEVIKQKGFEYLDRVVEICARHNLYAILDLHTAPGGQNQDWHCDSGSSKALFWEFRALQDQMIDLWVEIAKHYIGNPVVAGYNVLNEPADEKHIRLQEWYARVEKAIREIDPDHILFLEGNTYSMDFTHFKDLLPNAVYACHDYSKMGFPIAGQTPYGGSQEQKTKLRSQFERKVSFMREHKVPIWNGEFGPVYADPAEDKDADTTNLARYRLLQEQLRIYEESEVHWTIWLYKDIGYQGMVFVDPESAYMKLIKPFVKKKQALALDFWGSTSKDQIHEDVYAPFFAKMKQMVPEHLQGKKYPKIFNFERQFERVIRECLLSEYMVWEFAELFKNKTEQELDELAQSFRLEHCVKRQGLNSILRHDASL</sequence>
<dbReference type="STRING" id="40998.A0A2P8A8Y5"/>
<evidence type="ECO:0000259" key="7">
    <source>
        <dbReference type="Pfam" id="PF00150"/>
    </source>
</evidence>
<dbReference type="OrthoDB" id="1887033at2759"/>
<evidence type="ECO:0000256" key="3">
    <source>
        <dbReference type="ARBA" id="ARBA00023295"/>
    </source>
</evidence>
<dbReference type="EMBL" id="NHZQ01000060">
    <property type="protein sequence ID" value="PSK56923.1"/>
    <property type="molecule type" value="Genomic_DNA"/>
</dbReference>
<dbReference type="Pfam" id="PF00150">
    <property type="entry name" value="Cellulase"/>
    <property type="match status" value="1"/>
</dbReference>
<evidence type="ECO:0000256" key="6">
    <source>
        <dbReference type="SAM" id="MobiDB-lite"/>
    </source>
</evidence>
<evidence type="ECO:0000256" key="4">
    <source>
        <dbReference type="ARBA" id="ARBA00023316"/>
    </source>
</evidence>
<dbReference type="GO" id="GO:0009986">
    <property type="term" value="C:cell surface"/>
    <property type="evidence" value="ECO:0007669"/>
    <property type="project" value="TreeGrafter"/>
</dbReference>
<comment type="similarity">
    <text evidence="1 5">Belongs to the glycosyl hydrolase 5 (cellulase A) family.</text>
</comment>
<keyword evidence="4" id="KW-0961">Cell wall biogenesis/degradation</keyword>
<keyword evidence="2 5" id="KW-0378">Hydrolase</keyword>
<protein>
    <submittedName>
        <fullName evidence="8">Cell morphoproteinsis protein PAG1</fullName>
    </submittedName>
</protein>
<dbReference type="PANTHER" id="PTHR31297:SF13">
    <property type="entry name" value="PUTATIVE-RELATED"/>
    <property type="match status" value="1"/>
</dbReference>
<feature type="domain" description="Glycoside hydrolase family 5" evidence="7">
    <location>
        <begin position="127"/>
        <end position="390"/>
    </location>
</feature>
<dbReference type="Gene3D" id="3.20.20.80">
    <property type="entry name" value="Glycosidases"/>
    <property type="match status" value="1"/>
</dbReference>
<dbReference type="InterPro" id="IPR001547">
    <property type="entry name" value="Glyco_hydro_5"/>
</dbReference>
<comment type="caution">
    <text evidence="8">The sequence shown here is derived from an EMBL/GenBank/DDBJ whole genome shotgun (WGS) entry which is preliminary data.</text>
</comment>
<dbReference type="GO" id="GO:0071555">
    <property type="term" value="P:cell wall organization"/>
    <property type="evidence" value="ECO:0007669"/>
    <property type="project" value="UniProtKB-KW"/>
</dbReference>
<feature type="region of interest" description="Disordered" evidence="6">
    <location>
        <begin position="1"/>
        <end position="53"/>
    </location>
</feature>
<proteinExistence type="inferred from homology"/>
<dbReference type="AlphaFoldDB" id="A0A2P8A8Y5"/>
<evidence type="ECO:0000256" key="1">
    <source>
        <dbReference type="ARBA" id="ARBA00005641"/>
    </source>
</evidence>
<gene>
    <name evidence="8" type="ORF">B9Z65_6547</name>
</gene>
<accession>A0A2P8A8Y5</accession>
<evidence type="ECO:0000313" key="9">
    <source>
        <dbReference type="Proteomes" id="UP000243723"/>
    </source>
</evidence>
<evidence type="ECO:0000256" key="5">
    <source>
        <dbReference type="RuleBase" id="RU361153"/>
    </source>
</evidence>
<dbReference type="SUPFAM" id="SSF51445">
    <property type="entry name" value="(Trans)glycosidases"/>
    <property type="match status" value="1"/>
</dbReference>
<dbReference type="InterPro" id="IPR050386">
    <property type="entry name" value="Glycosyl_hydrolase_5"/>
</dbReference>
<reference evidence="8 9" key="1">
    <citation type="submission" date="2017-05" db="EMBL/GenBank/DDBJ databases">
        <title>Draft genome sequence of Elsinoe australis.</title>
        <authorList>
            <person name="Cheng Q."/>
        </authorList>
    </citation>
    <scope>NUCLEOTIDE SEQUENCE [LARGE SCALE GENOMIC DNA]</scope>
    <source>
        <strain evidence="8 9">NL1</strain>
    </source>
</reference>
<dbReference type="GO" id="GO:0005576">
    <property type="term" value="C:extracellular region"/>
    <property type="evidence" value="ECO:0007669"/>
    <property type="project" value="TreeGrafter"/>
</dbReference>
<dbReference type="Proteomes" id="UP000243723">
    <property type="component" value="Unassembled WGS sequence"/>
</dbReference>
<dbReference type="PANTHER" id="PTHR31297">
    <property type="entry name" value="GLUCAN ENDO-1,6-BETA-GLUCOSIDASE B"/>
    <property type="match status" value="1"/>
</dbReference>
<name>A0A2P8A8Y5_9PEZI</name>
<evidence type="ECO:0000256" key="2">
    <source>
        <dbReference type="ARBA" id="ARBA00022801"/>
    </source>
</evidence>
<keyword evidence="3 5" id="KW-0326">Glycosidase</keyword>
<dbReference type="FunFam" id="3.20.20.80:FF:000130">
    <property type="entry name" value="Endoglucanase C"/>
    <property type="match status" value="1"/>
</dbReference>